<dbReference type="Pfam" id="PF00578">
    <property type="entry name" value="AhpC-TSA"/>
    <property type="match status" value="1"/>
</dbReference>
<dbReference type="KEGG" id="tsph:KIH39_17245"/>
<dbReference type="InterPro" id="IPR000866">
    <property type="entry name" value="AhpC/TSA"/>
</dbReference>
<dbReference type="RefSeq" id="WP_213494462.1">
    <property type="nucleotide sequence ID" value="NZ_CP074694.1"/>
</dbReference>
<dbReference type="Proteomes" id="UP000676194">
    <property type="component" value="Chromosome"/>
</dbReference>
<reference evidence="2" key="1">
    <citation type="submission" date="2021-05" db="EMBL/GenBank/DDBJ databases">
        <title>Complete genome sequence of the cellulolytic planctomycete Telmatocola sphagniphila SP2T and characterization of the first cellulase from planctomycetes.</title>
        <authorList>
            <person name="Rakitin A.L."/>
            <person name="Beletsky A.V."/>
            <person name="Naumoff D.G."/>
            <person name="Kulichevskaya I.S."/>
            <person name="Mardanov A.V."/>
            <person name="Ravin N.V."/>
            <person name="Dedysh S.N."/>
        </authorList>
    </citation>
    <scope>NUCLEOTIDE SEQUENCE</scope>
    <source>
        <strain evidence="2">SP2T</strain>
    </source>
</reference>
<dbReference type="GO" id="GO:0016491">
    <property type="term" value="F:oxidoreductase activity"/>
    <property type="evidence" value="ECO:0007669"/>
    <property type="project" value="InterPro"/>
</dbReference>
<keyword evidence="3" id="KW-1185">Reference proteome</keyword>
<dbReference type="AlphaFoldDB" id="A0A8E6B3S5"/>
<dbReference type="GO" id="GO:0016209">
    <property type="term" value="F:antioxidant activity"/>
    <property type="evidence" value="ECO:0007669"/>
    <property type="project" value="InterPro"/>
</dbReference>
<feature type="domain" description="Thioredoxin" evidence="1">
    <location>
        <begin position="45"/>
        <end position="204"/>
    </location>
</feature>
<evidence type="ECO:0000313" key="2">
    <source>
        <dbReference type="EMBL" id="QVL30591.1"/>
    </source>
</evidence>
<name>A0A8E6B3S5_9BACT</name>
<dbReference type="Gene3D" id="3.40.30.10">
    <property type="entry name" value="Glutaredoxin"/>
    <property type="match status" value="1"/>
</dbReference>
<gene>
    <name evidence="2" type="ORF">KIH39_17245</name>
</gene>
<dbReference type="InterPro" id="IPR036249">
    <property type="entry name" value="Thioredoxin-like_sf"/>
</dbReference>
<protein>
    <submittedName>
        <fullName evidence="2">Peroxiredoxin family protein</fullName>
    </submittedName>
</protein>
<dbReference type="EMBL" id="CP074694">
    <property type="protein sequence ID" value="QVL30591.1"/>
    <property type="molecule type" value="Genomic_DNA"/>
</dbReference>
<organism evidence="2 3">
    <name type="scientific">Telmatocola sphagniphila</name>
    <dbReference type="NCBI Taxonomy" id="1123043"/>
    <lineage>
        <taxon>Bacteria</taxon>
        <taxon>Pseudomonadati</taxon>
        <taxon>Planctomycetota</taxon>
        <taxon>Planctomycetia</taxon>
        <taxon>Gemmatales</taxon>
        <taxon>Gemmataceae</taxon>
    </lineage>
</organism>
<sequence>MRTAKIILLVVVAALVGGSLVVMFDPDLVIYSEGPEPKHKDDVETNVSVTAPQFDLSFLDCHGNRVDLSSYRDQKNVMLVFMRGYPGDICVNCSAQTSRLIKNYRDFSRRDTEILVVFPGPTEYLEKYIAISRKKAGDLEVPFKILLDPNYVAVDRLGIRGSLAKPSTYILDKKGQVRFAYVGAYTGDRPSIKAMLDQIDRIRDSGDSE</sequence>
<dbReference type="InterPro" id="IPR013766">
    <property type="entry name" value="Thioredoxin_domain"/>
</dbReference>
<dbReference type="PROSITE" id="PS51352">
    <property type="entry name" value="THIOREDOXIN_2"/>
    <property type="match status" value="1"/>
</dbReference>
<dbReference type="SUPFAM" id="SSF52833">
    <property type="entry name" value="Thioredoxin-like"/>
    <property type="match status" value="1"/>
</dbReference>
<evidence type="ECO:0000259" key="1">
    <source>
        <dbReference type="PROSITE" id="PS51352"/>
    </source>
</evidence>
<accession>A0A8E6B3S5</accession>
<evidence type="ECO:0000313" key="3">
    <source>
        <dbReference type="Proteomes" id="UP000676194"/>
    </source>
</evidence>
<proteinExistence type="predicted"/>